<reference evidence="1 2" key="1">
    <citation type="journal article" date="2022" name="bioRxiv">
        <title>Genomics of Preaxostyla Flagellates Illuminates Evolutionary Transitions and the Path Towards Mitochondrial Loss.</title>
        <authorList>
            <person name="Novak L.V.F."/>
            <person name="Treitli S.C."/>
            <person name="Pyrih J."/>
            <person name="Halakuc P."/>
            <person name="Pipaliya S.V."/>
            <person name="Vacek V."/>
            <person name="Brzon O."/>
            <person name="Soukal P."/>
            <person name="Eme L."/>
            <person name="Dacks J.B."/>
            <person name="Karnkowska A."/>
            <person name="Elias M."/>
            <person name="Hampl V."/>
        </authorList>
    </citation>
    <scope>NUCLEOTIDE SEQUENCE [LARGE SCALE GENOMIC DNA]</scope>
    <source>
        <strain evidence="1">NAU3</strain>
        <tissue evidence="1">Gut</tissue>
    </source>
</reference>
<evidence type="ECO:0000313" key="1">
    <source>
        <dbReference type="EMBL" id="KAK2957580.1"/>
    </source>
</evidence>
<organism evidence="1 2">
    <name type="scientific">Blattamonas nauphoetae</name>
    <dbReference type="NCBI Taxonomy" id="2049346"/>
    <lineage>
        <taxon>Eukaryota</taxon>
        <taxon>Metamonada</taxon>
        <taxon>Preaxostyla</taxon>
        <taxon>Oxymonadida</taxon>
        <taxon>Blattamonas</taxon>
    </lineage>
</organism>
<evidence type="ECO:0000313" key="2">
    <source>
        <dbReference type="Proteomes" id="UP001281761"/>
    </source>
</evidence>
<name>A0ABQ9Y1H5_9EUKA</name>
<protein>
    <submittedName>
        <fullName evidence="1">Uncharacterized protein</fullName>
    </submittedName>
</protein>
<dbReference type="Proteomes" id="UP001281761">
    <property type="component" value="Unassembled WGS sequence"/>
</dbReference>
<keyword evidence="2" id="KW-1185">Reference proteome</keyword>
<accession>A0ABQ9Y1H5</accession>
<gene>
    <name evidence="1" type="ORF">BLNAU_7479</name>
</gene>
<sequence>MVDPVSKACINTVESMCSQLRASLHNFGVRQFYLVDSLAYWMVRRKDLITFEQLVDRVLHYTSDTPDADEPEEDYVDVLDLQARMNLWIATDH</sequence>
<comment type="caution">
    <text evidence="1">The sequence shown here is derived from an EMBL/GenBank/DDBJ whole genome shotgun (WGS) entry which is preliminary data.</text>
</comment>
<dbReference type="EMBL" id="JARBJD010000045">
    <property type="protein sequence ID" value="KAK2957580.1"/>
    <property type="molecule type" value="Genomic_DNA"/>
</dbReference>
<proteinExistence type="predicted"/>